<dbReference type="EMBL" id="LKET01000029">
    <property type="protein sequence ID" value="KPU44691.1"/>
    <property type="molecule type" value="Genomic_DNA"/>
</dbReference>
<dbReference type="GO" id="GO:0005886">
    <property type="term" value="C:plasma membrane"/>
    <property type="evidence" value="ECO:0007669"/>
    <property type="project" value="UniProtKB-SubCell"/>
</dbReference>
<accession>A0A0P8YY54</accession>
<evidence type="ECO:0000256" key="1">
    <source>
        <dbReference type="ARBA" id="ARBA00004413"/>
    </source>
</evidence>
<keyword evidence="5" id="KW-1003">Cell membrane</keyword>
<keyword evidence="13" id="KW-1185">Reference proteome</keyword>
<feature type="coiled-coil region" evidence="11">
    <location>
        <begin position="71"/>
        <end position="133"/>
    </location>
</feature>
<comment type="caution">
    <text evidence="12">The sequence shown here is derived from an EMBL/GenBank/DDBJ whole genome shotgun (WGS) entry which is preliminary data.</text>
</comment>
<reference evidence="12 13" key="1">
    <citation type="submission" date="2015-09" db="EMBL/GenBank/DDBJ databases">
        <title>Genome sequence of Oxobacter pfennigii DSM 3222.</title>
        <authorList>
            <person name="Poehlein A."/>
            <person name="Bengelsdorf F.R."/>
            <person name="Schiel-Bengelsdorf B."/>
            <person name="Duerre P."/>
            <person name="Daniel R."/>
        </authorList>
    </citation>
    <scope>NUCLEOTIDE SEQUENCE [LARGE SCALE GENOMIC DNA]</scope>
    <source>
        <strain evidence="12 13">DSM 3222</strain>
    </source>
</reference>
<evidence type="ECO:0000313" key="13">
    <source>
        <dbReference type="Proteomes" id="UP000050326"/>
    </source>
</evidence>
<dbReference type="InterPro" id="IPR012823">
    <property type="entry name" value="Flagell_FliJ"/>
</dbReference>
<gene>
    <name evidence="12" type="ORF">OXPF_17770</name>
</gene>
<keyword evidence="4" id="KW-0813">Transport</keyword>
<dbReference type="Gene3D" id="1.10.287.1700">
    <property type="match status" value="1"/>
</dbReference>
<dbReference type="InterPro" id="IPR053716">
    <property type="entry name" value="Flag_assembly_chemotaxis_eff"/>
</dbReference>
<dbReference type="GO" id="GO:0009288">
    <property type="term" value="C:bacterial-type flagellum"/>
    <property type="evidence" value="ECO:0007669"/>
    <property type="project" value="InterPro"/>
</dbReference>
<evidence type="ECO:0000313" key="12">
    <source>
        <dbReference type="EMBL" id="KPU44691.1"/>
    </source>
</evidence>
<dbReference type="NCBIfam" id="TIGR02473">
    <property type="entry name" value="flagell_FliJ"/>
    <property type="match status" value="1"/>
</dbReference>
<proteinExistence type="inferred from homology"/>
<evidence type="ECO:0000256" key="7">
    <source>
        <dbReference type="ARBA" id="ARBA00022795"/>
    </source>
</evidence>
<dbReference type="GO" id="GO:0044781">
    <property type="term" value="P:bacterial-type flagellum organization"/>
    <property type="evidence" value="ECO:0007669"/>
    <property type="project" value="UniProtKB-KW"/>
</dbReference>
<comment type="subcellular location">
    <subcellularLocation>
        <location evidence="1">Cell membrane</location>
        <topology evidence="1">Peripheral membrane protein</topology>
        <orientation evidence="1">Cytoplasmic side</orientation>
    </subcellularLocation>
</comment>
<keyword evidence="12" id="KW-0966">Cell projection</keyword>
<evidence type="ECO:0000256" key="10">
    <source>
        <dbReference type="ARBA" id="ARBA00023225"/>
    </source>
</evidence>
<keyword evidence="6" id="KW-0145">Chemotaxis</keyword>
<dbReference type="GO" id="GO:0071973">
    <property type="term" value="P:bacterial-type flagellum-dependent cell motility"/>
    <property type="evidence" value="ECO:0007669"/>
    <property type="project" value="InterPro"/>
</dbReference>
<keyword evidence="12" id="KW-0282">Flagellum</keyword>
<dbReference type="Proteomes" id="UP000050326">
    <property type="component" value="Unassembled WGS sequence"/>
</dbReference>
<evidence type="ECO:0000256" key="5">
    <source>
        <dbReference type="ARBA" id="ARBA00022475"/>
    </source>
</evidence>
<evidence type="ECO:0000256" key="11">
    <source>
        <dbReference type="SAM" id="Coils"/>
    </source>
</evidence>
<sequence>MAGFVFRLQKVLEHRMRLEDEKKQAFVKSRQEYLKELDVLNTLKDKLDECLSCGWKNSMNIFSYISKQNYIVFMEDNIEDQEKRLSVLETIMERKKTEFNESQKNRKVLEKLKEKAYKEYMQEQDRVEQQQNDEFALYGYTRK</sequence>
<keyword evidence="7" id="KW-1005">Bacterial flagellum biogenesis</keyword>
<keyword evidence="10" id="KW-1006">Bacterial flagellum protein export</keyword>
<dbReference type="GO" id="GO:0006935">
    <property type="term" value="P:chemotaxis"/>
    <property type="evidence" value="ECO:0007669"/>
    <property type="project" value="UniProtKB-KW"/>
</dbReference>
<dbReference type="STRING" id="36849.OXPF_17770"/>
<dbReference type="GO" id="GO:0015031">
    <property type="term" value="P:protein transport"/>
    <property type="evidence" value="ECO:0007669"/>
    <property type="project" value="UniProtKB-KW"/>
</dbReference>
<evidence type="ECO:0000256" key="4">
    <source>
        <dbReference type="ARBA" id="ARBA00022448"/>
    </source>
</evidence>
<keyword evidence="8" id="KW-0653">Protein transport</keyword>
<dbReference type="OrthoDB" id="1707704at2"/>
<evidence type="ECO:0000256" key="2">
    <source>
        <dbReference type="ARBA" id="ARBA00010004"/>
    </source>
</evidence>
<keyword evidence="11" id="KW-0175">Coiled coil</keyword>
<dbReference type="AlphaFoldDB" id="A0A0P8YY54"/>
<keyword evidence="9" id="KW-0472">Membrane</keyword>
<dbReference type="Pfam" id="PF02050">
    <property type="entry name" value="FliJ"/>
    <property type="match status" value="1"/>
</dbReference>
<protein>
    <recommendedName>
        <fullName evidence="3">Flagellar FliJ protein</fullName>
    </recommendedName>
</protein>
<name>A0A0P8YY54_9CLOT</name>
<evidence type="ECO:0000256" key="3">
    <source>
        <dbReference type="ARBA" id="ARBA00020392"/>
    </source>
</evidence>
<evidence type="ECO:0000256" key="8">
    <source>
        <dbReference type="ARBA" id="ARBA00022927"/>
    </source>
</evidence>
<comment type="similarity">
    <text evidence="2">Belongs to the FliJ family.</text>
</comment>
<keyword evidence="12" id="KW-0969">Cilium</keyword>
<evidence type="ECO:0000256" key="6">
    <source>
        <dbReference type="ARBA" id="ARBA00022500"/>
    </source>
</evidence>
<organism evidence="12 13">
    <name type="scientific">Oxobacter pfennigii</name>
    <dbReference type="NCBI Taxonomy" id="36849"/>
    <lineage>
        <taxon>Bacteria</taxon>
        <taxon>Bacillati</taxon>
        <taxon>Bacillota</taxon>
        <taxon>Clostridia</taxon>
        <taxon>Eubacteriales</taxon>
        <taxon>Clostridiaceae</taxon>
        <taxon>Oxobacter</taxon>
    </lineage>
</organism>
<dbReference type="RefSeq" id="WP_054874829.1">
    <property type="nucleotide sequence ID" value="NZ_LKET01000029.1"/>
</dbReference>
<evidence type="ECO:0000256" key="9">
    <source>
        <dbReference type="ARBA" id="ARBA00023136"/>
    </source>
</evidence>